<evidence type="ECO:0000256" key="2">
    <source>
        <dbReference type="ARBA" id="ARBA00009533"/>
    </source>
</evidence>
<dbReference type="InterPro" id="IPR050477">
    <property type="entry name" value="GrpII_AminoAcid_Decarb"/>
</dbReference>
<gene>
    <name evidence="10" type="ORF">OVN521_LOCUS14028</name>
    <name evidence="11" type="ORF">UXM345_LOCUS17809</name>
</gene>
<dbReference type="EMBL" id="CAJOBG010002092">
    <property type="protein sequence ID" value="CAF3982750.1"/>
    <property type="molecule type" value="Genomic_DNA"/>
</dbReference>
<accession>A0A819Q2S4</accession>
<comment type="cofactor">
    <cofactor evidence="1">
        <name>pyridoxal 5'-phosphate</name>
        <dbReference type="ChEBI" id="CHEBI:597326"/>
    </cofactor>
</comment>
<dbReference type="InterPro" id="IPR055103">
    <property type="entry name" value="PDXDC1-like_2nd"/>
</dbReference>
<dbReference type="AlphaFoldDB" id="A0A819Q2S4"/>
<evidence type="ECO:0000259" key="9">
    <source>
        <dbReference type="Pfam" id="PF22937"/>
    </source>
</evidence>
<dbReference type="GO" id="GO:0030170">
    <property type="term" value="F:pyridoxal phosphate binding"/>
    <property type="evidence" value="ECO:0007669"/>
    <property type="project" value="InterPro"/>
</dbReference>
<evidence type="ECO:0000313" key="12">
    <source>
        <dbReference type="Proteomes" id="UP000663842"/>
    </source>
</evidence>
<evidence type="ECO:0000256" key="6">
    <source>
        <dbReference type="ARBA" id="ARBA00047190"/>
    </source>
</evidence>
<dbReference type="InterPro" id="IPR015424">
    <property type="entry name" value="PyrdxlP-dep_Trfase"/>
</dbReference>
<dbReference type="GO" id="GO:0019752">
    <property type="term" value="P:carboxylic acid metabolic process"/>
    <property type="evidence" value="ECO:0007669"/>
    <property type="project" value="InterPro"/>
</dbReference>
<dbReference type="GO" id="GO:0016831">
    <property type="term" value="F:carboxy-lyase activity"/>
    <property type="evidence" value="ECO:0007669"/>
    <property type="project" value="UniProtKB-KW"/>
</dbReference>
<evidence type="ECO:0000256" key="1">
    <source>
        <dbReference type="ARBA" id="ARBA00001933"/>
    </source>
</evidence>
<dbReference type="Proteomes" id="UP000663866">
    <property type="component" value="Unassembled WGS sequence"/>
</dbReference>
<name>A0A819Q2S4_9BILA</name>
<keyword evidence="4" id="KW-0663">Pyridoxal phosphate</keyword>
<organism evidence="11 12">
    <name type="scientific">Rotaria magnacalcarata</name>
    <dbReference type="NCBI Taxonomy" id="392030"/>
    <lineage>
        <taxon>Eukaryota</taxon>
        <taxon>Metazoa</taxon>
        <taxon>Spiralia</taxon>
        <taxon>Gnathifera</taxon>
        <taxon>Rotifera</taxon>
        <taxon>Eurotatoria</taxon>
        <taxon>Bdelloidea</taxon>
        <taxon>Philodinida</taxon>
        <taxon>Philodinidae</taxon>
        <taxon>Rotaria</taxon>
    </lineage>
</organism>
<feature type="region of interest" description="Disordered" evidence="7">
    <location>
        <begin position="704"/>
        <end position="734"/>
    </location>
</feature>
<dbReference type="Pfam" id="PF00282">
    <property type="entry name" value="Pyridoxal_deC"/>
    <property type="match status" value="1"/>
</dbReference>
<evidence type="ECO:0000256" key="4">
    <source>
        <dbReference type="ARBA" id="ARBA00022898"/>
    </source>
</evidence>
<dbReference type="EMBL" id="CAJOBF010002350">
    <property type="protein sequence ID" value="CAF4028138.1"/>
    <property type="molecule type" value="Genomic_DNA"/>
</dbReference>
<evidence type="ECO:0000313" key="11">
    <source>
        <dbReference type="EMBL" id="CAF4028138.1"/>
    </source>
</evidence>
<keyword evidence="13" id="KW-1185">Reference proteome</keyword>
<dbReference type="PANTHER" id="PTHR42735">
    <property type="match status" value="1"/>
</dbReference>
<dbReference type="InterPro" id="IPR055102">
    <property type="entry name" value="PDXDC1-like_3rd"/>
</dbReference>
<keyword evidence="5" id="KW-0456">Lyase</keyword>
<dbReference type="Gene3D" id="3.40.640.10">
    <property type="entry name" value="Type I PLP-dependent aspartate aminotransferase-like (Major domain)"/>
    <property type="match status" value="1"/>
</dbReference>
<feature type="domain" description="PDXDC1/PDXD2 second" evidence="8">
    <location>
        <begin position="399"/>
        <end position="484"/>
    </location>
</feature>
<dbReference type="SUPFAM" id="SSF53383">
    <property type="entry name" value="PLP-dependent transferases"/>
    <property type="match status" value="1"/>
</dbReference>
<evidence type="ECO:0000256" key="3">
    <source>
        <dbReference type="ARBA" id="ARBA00022793"/>
    </source>
</evidence>
<evidence type="ECO:0000256" key="7">
    <source>
        <dbReference type="SAM" id="MobiDB-lite"/>
    </source>
</evidence>
<evidence type="ECO:0000259" key="8">
    <source>
        <dbReference type="Pfam" id="PF22930"/>
    </source>
</evidence>
<proteinExistence type="inferred from homology"/>
<evidence type="ECO:0000313" key="10">
    <source>
        <dbReference type="EMBL" id="CAF3982750.1"/>
    </source>
</evidence>
<dbReference type="Pfam" id="PF22937">
    <property type="entry name" value="PDXDC1-like_cen2"/>
    <property type="match status" value="1"/>
</dbReference>
<feature type="compositionally biased region" description="Low complexity" evidence="7">
    <location>
        <begin position="712"/>
        <end position="723"/>
    </location>
</feature>
<reference evidence="11" key="1">
    <citation type="submission" date="2021-02" db="EMBL/GenBank/DDBJ databases">
        <authorList>
            <person name="Nowell W R."/>
        </authorList>
    </citation>
    <scope>NUCLEOTIDE SEQUENCE</scope>
</reference>
<feature type="compositionally biased region" description="Polar residues" evidence="7">
    <location>
        <begin position="724"/>
        <end position="734"/>
    </location>
</feature>
<dbReference type="Proteomes" id="UP000663842">
    <property type="component" value="Unassembled WGS sequence"/>
</dbReference>
<keyword evidence="3" id="KW-0210">Decarboxylase</keyword>
<evidence type="ECO:0000256" key="5">
    <source>
        <dbReference type="ARBA" id="ARBA00023239"/>
    </source>
</evidence>
<sequence>MTSETSPKEQNDQITKNDTSLLSNMFDADQSIELNIRIRNNFMSYCFSFLQDNEETHQCVQSVWNKYLQCVGDIAILAAFFDALPVHVKASVLPKYQTEIVQWCENLFHINCNALLCSTYYSETFQRVIRYASKSNQLKKGIIYIPIDFDPNLKIDLTASLPNIKFEHISNNVSYEDLIDINQLEEFIQRDLNDTQSYPFMVIANAGSSLLGHCDQLTRINKICGHYNIWLHVIGDLLGSMALLPSIKDNVNINCDSLTIDIMKLFGIQNLPYLTFFLQPTTGVKQIDDNKTLVTTHPLYDFILHSPSISFLSVWSISQRCSHDTILSHMKQSFDLTNLLIKNLKDIKRLRILNEDNDQEVYTYQRICSGDASNQSLPKPVVIFRYEPDDLSELATMGDSNGYIDLLNLWLFDKLSQQYPKMNLELLKSVHFQILKSDNMDLNQTAAHAIRFAPLEHLLDNIDHNDMQSFIEDIQCYTEILLATMNGRKNLASIVSKYENLICIPMPQWAGVGAVRYIPNMINPSETNQPSTAEINTIQAELARQLQSNDSAFSLGVEADEHDSMFYLRLGMIRKSEDLDVLLQKVLNAGKETEASLKYVEDMAEKIRTGIEKVQRDLKNEDLQLLAQEGLLRQLPLISSDYLLNYESFLFSLSVFITLDVMSWWSPTPSTSMLGKKGRSFDLNSGRIESTEDTYVYRMQVKKQSPHAPMHNNNDITPTNTNTVENATESNTKQ</sequence>
<comment type="similarity">
    <text evidence="2">Belongs to the group II decarboxylase family.</text>
</comment>
<dbReference type="PANTHER" id="PTHR42735:SF1">
    <property type="entry name" value="PYRIDOXAL-DEPENDENT DECARBOXYLASE DOMAIN-CONTAINING PROTEIN 1-RELATED"/>
    <property type="match status" value="1"/>
</dbReference>
<dbReference type="InterPro" id="IPR015421">
    <property type="entry name" value="PyrdxlP-dep_Trfase_major"/>
</dbReference>
<protein>
    <recommendedName>
        <fullName evidence="6">Pyridoxal-dependent decarboxylase domain-containing protein 1</fullName>
    </recommendedName>
</protein>
<dbReference type="InterPro" id="IPR002129">
    <property type="entry name" value="PyrdxlP-dep_de-COase"/>
</dbReference>
<dbReference type="Pfam" id="PF22930">
    <property type="entry name" value="PDXDC1-like_cen"/>
    <property type="match status" value="1"/>
</dbReference>
<feature type="domain" description="PDXDC1-like third" evidence="9">
    <location>
        <begin position="493"/>
        <end position="598"/>
    </location>
</feature>
<evidence type="ECO:0000313" key="13">
    <source>
        <dbReference type="Proteomes" id="UP000663866"/>
    </source>
</evidence>
<comment type="caution">
    <text evidence="11">The sequence shown here is derived from an EMBL/GenBank/DDBJ whole genome shotgun (WGS) entry which is preliminary data.</text>
</comment>